<evidence type="ECO:0000313" key="5">
    <source>
        <dbReference type="EMBL" id="PKV15610.1"/>
    </source>
</evidence>
<accession>A0A2N3RGB4</accession>
<evidence type="ECO:0000259" key="3">
    <source>
        <dbReference type="Pfam" id="PF00685"/>
    </source>
</evidence>
<name>A0A2N3RGB4_9XANT</name>
<dbReference type="Pfam" id="PF00685">
    <property type="entry name" value="Sulfotransfer_1"/>
    <property type="match status" value="1"/>
</dbReference>
<dbReference type="OrthoDB" id="9804504at2"/>
<keyword evidence="7" id="KW-1185">Reference proteome</keyword>
<dbReference type="GO" id="GO:0008146">
    <property type="term" value="F:sulfotransferase activity"/>
    <property type="evidence" value="ECO:0007669"/>
    <property type="project" value="InterPro"/>
</dbReference>
<keyword evidence="2 4" id="KW-0808">Transferase</keyword>
<comment type="similarity">
    <text evidence="1">Belongs to the sulfotransferase 1 family.</text>
</comment>
<dbReference type="InterPro" id="IPR027417">
    <property type="entry name" value="P-loop_NTPase"/>
</dbReference>
<dbReference type="Proteomes" id="UP000233748">
    <property type="component" value="Unassembled WGS sequence"/>
</dbReference>
<evidence type="ECO:0000313" key="7">
    <source>
        <dbReference type="Proteomes" id="UP000233748"/>
    </source>
</evidence>
<dbReference type="EMBL" id="PHKV01000006">
    <property type="protein sequence ID" value="PKV11540.1"/>
    <property type="molecule type" value="Genomic_DNA"/>
</dbReference>
<dbReference type="SUPFAM" id="SSF52540">
    <property type="entry name" value="P-loop containing nucleoside triphosphate hydrolases"/>
    <property type="match status" value="1"/>
</dbReference>
<dbReference type="PANTHER" id="PTHR11783">
    <property type="entry name" value="SULFOTRANSFERASE SULT"/>
    <property type="match status" value="1"/>
</dbReference>
<dbReference type="Gene3D" id="3.40.50.300">
    <property type="entry name" value="P-loop containing nucleotide triphosphate hydrolases"/>
    <property type="match status" value="1"/>
</dbReference>
<feature type="domain" description="Sulfotransferase" evidence="3">
    <location>
        <begin position="7"/>
        <end position="259"/>
    </location>
</feature>
<dbReference type="EMBL" id="PHKW01000007">
    <property type="protein sequence ID" value="PKV15610.1"/>
    <property type="molecule type" value="Genomic_DNA"/>
</dbReference>
<proteinExistence type="inferred from homology"/>
<dbReference type="Proteomes" id="UP000233720">
    <property type="component" value="Unassembled WGS sequence"/>
</dbReference>
<sequence length="273" mass="30571">MSRRGIIWLASYPKSGNTWMRCLISSLQTGAAVVDLDTLGRSLPYAASRSWLEQCVDVDSSDLVPAELRLLRSSAYRQCAAQSLELLKVHDRYDATLFPADATLATVYIVRDPRDIAPSWADQTNMDVDAAIRQMCDAGLTVSRGGPSFRTQTPQWYGSWSGHVASWLQRAPGPRLLLRYEDLLAQPMQETTRLAEFLGLPADPSHVARAVAACRFETLRSVEERHGFAERSPEQARFFRQGRAGAWRSALTTQQVERLVADHGVVMDWLGYR</sequence>
<evidence type="ECO:0000256" key="1">
    <source>
        <dbReference type="ARBA" id="ARBA00005771"/>
    </source>
</evidence>
<dbReference type="AlphaFoldDB" id="A0A2N3RGB4"/>
<reference evidence="6 7" key="1">
    <citation type="submission" date="2017-11" db="EMBL/GenBank/DDBJ databases">
        <title>Xanthomonas prunicola sp. nov., a novel pathogen that affects nectarine (Prunus persica var. nectarine) trees.</title>
        <authorList>
            <person name="Lopez M."/>
            <person name="Lopez-Soriano P."/>
            <person name="Garita-Cambronero J."/>
            <person name="Beltran C."/>
            <person name="Taghouti G."/>
            <person name="Portier P."/>
            <person name="Cubero J."/>
            <person name="Fischer-Le Saux M."/>
            <person name="Marco-Noales E."/>
        </authorList>
    </citation>
    <scope>NUCLEOTIDE SEQUENCE [LARGE SCALE GENOMIC DNA]</scope>
    <source>
        <strain evidence="4 6">CFBP8353</strain>
        <strain evidence="5 7">CFBP8354</strain>
    </source>
</reference>
<protein>
    <submittedName>
        <fullName evidence="4">Aryl sulfotransferase</fullName>
    </submittedName>
</protein>
<dbReference type="InterPro" id="IPR000863">
    <property type="entry name" value="Sulfotransferase_dom"/>
</dbReference>
<comment type="caution">
    <text evidence="4">The sequence shown here is derived from an EMBL/GenBank/DDBJ whole genome shotgun (WGS) entry which is preliminary data.</text>
</comment>
<dbReference type="RefSeq" id="WP_101364271.1">
    <property type="nucleotide sequence ID" value="NZ_PHKV01000006.1"/>
</dbReference>
<evidence type="ECO:0000256" key="2">
    <source>
        <dbReference type="ARBA" id="ARBA00022679"/>
    </source>
</evidence>
<gene>
    <name evidence="4" type="ORF">XpruCFBP8353_17055</name>
    <name evidence="5" type="ORF">XpruCFBP8354_18175</name>
</gene>
<evidence type="ECO:0000313" key="4">
    <source>
        <dbReference type="EMBL" id="PKV11540.1"/>
    </source>
</evidence>
<organism evidence="4 6">
    <name type="scientific">Xanthomonas prunicola</name>
    <dbReference type="NCBI Taxonomy" id="2053930"/>
    <lineage>
        <taxon>Bacteria</taxon>
        <taxon>Pseudomonadati</taxon>
        <taxon>Pseudomonadota</taxon>
        <taxon>Gammaproteobacteria</taxon>
        <taxon>Lysobacterales</taxon>
        <taxon>Lysobacteraceae</taxon>
        <taxon>Xanthomonas</taxon>
    </lineage>
</organism>
<evidence type="ECO:0000313" key="6">
    <source>
        <dbReference type="Proteomes" id="UP000233720"/>
    </source>
</evidence>